<dbReference type="NCBIfam" id="TIGR01357">
    <property type="entry name" value="aroB"/>
    <property type="match status" value="1"/>
</dbReference>
<evidence type="ECO:0000256" key="5">
    <source>
        <dbReference type="ARBA" id="ARBA00005412"/>
    </source>
</evidence>
<keyword evidence="15 17" id="KW-0456">Lyase</keyword>
<comment type="cofactor">
    <cofactor evidence="17">
        <name>Co(2+)</name>
        <dbReference type="ChEBI" id="CHEBI:48828"/>
    </cofactor>
    <cofactor evidence="17">
        <name>Zn(2+)</name>
        <dbReference type="ChEBI" id="CHEBI:29105"/>
    </cofactor>
    <text evidence="17">Binds 1 divalent metal cation per subunit. Can use either Co(2+) or Zn(2+).</text>
</comment>
<dbReference type="EMBL" id="CP121671">
    <property type="protein sequence ID" value="WFT73101.1"/>
    <property type="molecule type" value="Genomic_DNA"/>
</dbReference>
<dbReference type="PIRSF" id="PIRSF001455">
    <property type="entry name" value="DHQ_synth"/>
    <property type="match status" value="1"/>
</dbReference>
<evidence type="ECO:0000256" key="8">
    <source>
        <dbReference type="ARBA" id="ARBA00022490"/>
    </source>
</evidence>
<evidence type="ECO:0000256" key="12">
    <source>
        <dbReference type="ARBA" id="ARBA00022833"/>
    </source>
</evidence>
<feature type="binding site" evidence="17">
    <location>
        <position position="139"/>
    </location>
    <ligand>
        <name>NAD(+)</name>
        <dbReference type="ChEBI" id="CHEBI:57540"/>
    </ligand>
</feature>
<proteinExistence type="inferred from homology"/>
<gene>
    <name evidence="17 20" type="primary">aroB</name>
    <name evidence="20" type="ORF">P9989_11840</name>
</gene>
<dbReference type="Gene3D" id="1.20.1090.10">
    <property type="entry name" value="Dehydroquinate synthase-like - alpha domain"/>
    <property type="match status" value="1"/>
</dbReference>
<dbReference type="InterPro" id="IPR030963">
    <property type="entry name" value="DHQ_synth_fam"/>
</dbReference>
<evidence type="ECO:0000256" key="3">
    <source>
        <dbReference type="ARBA" id="ARBA00004496"/>
    </source>
</evidence>
<evidence type="ECO:0000256" key="10">
    <source>
        <dbReference type="ARBA" id="ARBA00022723"/>
    </source>
</evidence>
<keyword evidence="16 17" id="KW-0170">Cobalt</keyword>
<evidence type="ECO:0000256" key="13">
    <source>
        <dbReference type="ARBA" id="ARBA00023027"/>
    </source>
</evidence>
<comment type="subcellular location">
    <subcellularLocation>
        <location evidence="3 17">Cytoplasm</location>
    </subcellularLocation>
</comment>
<keyword evidence="13 17" id="KW-0520">NAD</keyword>
<keyword evidence="11 17" id="KW-0547">Nucleotide-binding</keyword>
<feature type="binding site" evidence="17">
    <location>
        <begin position="127"/>
        <end position="128"/>
    </location>
    <ligand>
        <name>NAD(+)</name>
        <dbReference type="ChEBI" id="CHEBI:57540"/>
    </ligand>
</feature>
<evidence type="ECO:0000256" key="11">
    <source>
        <dbReference type="ARBA" id="ARBA00022741"/>
    </source>
</evidence>
<dbReference type="SUPFAM" id="SSF56796">
    <property type="entry name" value="Dehydroquinate synthase-like"/>
    <property type="match status" value="1"/>
</dbReference>
<dbReference type="InterPro" id="IPR016037">
    <property type="entry name" value="DHQ_synth_AroB"/>
</dbReference>
<evidence type="ECO:0000259" key="18">
    <source>
        <dbReference type="Pfam" id="PF01761"/>
    </source>
</evidence>
<reference evidence="20 21" key="1">
    <citation type="submission" date="2023-04" db="EMBL/GenBank/DDBJ databases">
        <title>Genome sequence of Halobacillus naozhouensis KACC 21980.</title>
        <authorList>
            <person name="Kim S."/>
            <person name="Heo J."/>
            <person name="Kwon S.-W."/>
        </authorList>
    </citation>
    <scope>NUCLEOTIDE SEQUENCE [LARGE SCALE GENOMIC DNA]</scope>
    <source>
        <strain evidence="20 21">KCTC 13234</strain>
    </source>
</reference>
<evidence type="ECO:0000313" key="20">
    <source>
        <dbReference type="EMBL" id="WFT73101.1"/>
    </source>
</evidence>
<keyword evidence="12 17" id="KW-0862">Zinc</keyword>
<feature type="domain" description="3-dehydroquinate synthase C-terminal" evidence="19">
    <location>
        <begin position="178"/>
        <end position="319"/>
    </location>
</feature>
<evidence type="ECO:0000256" key="14">
    <source>
        <dbReference type="ARBA" id="ARBA00023141"/>
    </source>
</evidence>
<dbReference type="GO" id="GO:0003856">
    <property type="term" value="F:3-dehydroquinate synthase activity"/>
    <property type="evidence" value="ECO:0007669"/>
    <property type="project" value="UniProtKB-EC"/>
</dbReference>
<dbReference type="CDD" id="cd08195">
    <property type="entry name" value="DHQS"/>
    <property type="match status" value="1"/>
</dbReference>
<dbReference type="InterPro" id="IPR050071">
    <property type="entry name" value="Dehydroquinate_synthase"/>
</dbReference>
<dbReference type="Gene3D" id="3.40.50.1970">
    <property type="match status" value="1"/>
</dbReference>
<dbReference type="PANTHER" id="PTHR43622">
    <property type="entry name" value="3-DEHYDROQUINATE SYNTHASE"/>
    <property type="match status" value="1"/>
</dbReference>
<comment type="cofactor">
    <cofactor evidence="2 17">
        <name>NAD(+)</name>
        <dbReference type="ChEBI" id="CHEBI:57540"/>
    </cofactor>
</comment>
<comment type="caution">
    <text evidence="17">Lacks conserved residue(s) required for the propagation of feature annotation.</text>
</comment>
<feature type="binding site" evidence="17">
    <location>
        <position position="259"/>
    </location>
    <ligand>
        <name>Zn(2+)</name>
        <dbReference type="ChEBI" id="CHEBI:29105"/>
    </ligand>
</feature>
<comment type="pathway">
    <text evidence="4 17">Metabolic intermediate biosynthesis; chorismate biosynthesis; chorismate from D-erythrose 4-phosphate and phosphoenolpyruvate: step 2/7.</text>
</comment>
<organism evidence="20 21">
    <name type="scientific">Halobacillus naozhouensis</name>
    <dbReference type="NCBI Taxonomy" id="554880"/>
    <lineage>
        <taxon>Bacteria</taxon>
        <taxon>Bacillati</taxon>
        <taxon>Bacillota</taxon>
        <taxon>Bacilli</taxon>
        <taxon>Bacillales</taxon>
        <taxon>Bacillaceae</taxon>
        <taxon>Halobacillus</taxon>
    </lineage>
</organism>
<evidence type="ECO:0000256" key="16">
    <source>
        <dbReference type="ARBA" id="ARBA00023285"/>
    </source>
</evidence>
<evidence type="ECO:0000256" key="4">
    <source>
        <dbReference type="ARBA" id="ARBA00004661"/>
    </source>
</evidence>
<evidence type="ECO:0000259" key="19">
    <source>
        <dbReference type="Pfam" id="PF24621"/>
    </source>
</evidence>
<dbReference type="InterPro" id="IPR056179">
    <property type="entry name" value="DHQS_C"/>
</dbReference>
<dbReference type="Pfam" id="PF24621">
    <property type="entry name" value="DHQS_C"/>
    <property type="match status" value="1"/>
</dbReference>
<dbReference type="EC" id="4.2.3.4" evidence="6 17"/>
<keyword evidence="10 17" id="KW-0479">Metal-binding</keyword>
<feature type="binding site" evidence="17">
    <location>
        <position position="181"/>
    </location>
    <ligand>
        <name>Zn(2+)</name>
        <dbReference type="ChEBI" id="CHEBI:29105"/>
    </ligand>
</feature>
<evidence type="ECO:0000256" key="17">
    <source>
        <dbReference type="HAMAP-Rule" id="MF_00110"/>
    </source>
</evidence>
<evidence type="ECO:0000256" key="9">
    <source>
        <dbReference type="ARBA" id="ARBA00022605"/>
    </source>
</evidence>
<evidence type="ECO:0000256" key="2">
    <source>
        <dbReference type="ARBA" id="ARBA00001911"/>
    </source>
</evidence>
<comment type="function">
    <text evidence="17">Catalyzes the conversion of 3-deoxy-D-arabino-heptulosonate 7-phosphate (DAHP) to dehydroquinate (DHQ).</text>
</comment>
<keyword evidence="21" id="KW-1185">Reference proteome</keyword>
<dbReference type="PANTHER" id="PTHR43622:SF7">
    <property type="entry name" value="3-DEHYDROQUINATE SYNTHASE, CHLOROPLASTIC"/>
    <property type="match status" value="1"/>
</dbReference>
<evidence type="ECO:0000256" key="6">
    <source>
        <dbReference type="ARBA" id="ARBA00013031"/>
    </source>
</evidence>
<name>A0ABY8IWR2_9BACI</name>
<evidence type="ECO:0000256" key="7">
    <source>
        <dbReference type="ARBA" id="ARBA00017684"/>
    </source>
</evidence>
<evidence type="ECO:0000256" key="1">
    <source>
        <dbReference type="ARBA" id="ARBA00001393"/>
    </source>
</evidence>
<evidence type="ECO:0000256" key="15">
    <source>
        <dbReference type="ARBA" id="ARBA00023239"/>
    </source>
</evidence>
<accession>A0ABY8IWR2</accession>
<feature type="binding site" evidence="17">
    <location>
        <position position="242"/>
    </location>
    <ligand>
        <name>Zn(2+)</name>
        <dbReference type="ChEBI" id="CHEBI:29105"/>
    </ligand>
</feature>
<evidence type="ECO:0000313" key="21">
    <source>
        <dbReference type="Proteomes" id="UP001221597"/>
    </source>
</evidence>
<dbReference type="InterPro" id="IPR030960">
    <property type="entry name" value="DHQS/DOIS_N"/>
</dbReference>
<dbReference type="HAMAP" id="MF_00110">
    <property type="entry name" value="DHQ_synthase"/>
    <property type="match status" value="1"/>
</dbReference>
<feature type="binding site" evidence="17">
    <location>
        <position position="148"/>
    </location>
    <ligand>
        <name>NAD(+)</name>
        <dbReference type="ChEBI" id="CHEBI:57540"/>
    </ligand>
</feature>
<feature type="domain" description="3-dehydroquinate synthase N-terminal" evidence="18">
    <location>
        <begin position="66"/>
        <end position="176"/>
    </location>
</feature>
<sequence length="361" mass="39849">MTTLTIQSFQNKYDVNIGTGLRHEISDLLKSNYAKVFIITDSNVAPFYLKEVISAFGEDTAVSSEIVPAGEGSKSMACYSSLLDRCLELQLDRHSLIVALGGGMVGDLAGFVASTYLRGVDFLQMPTTILAHDSSVGGKVAINHHKGKNLIGSFYSPVQVIYDTEVIGTLSNQEIRSGFGEVVKHALLSDHKWFQRLMDTTLTEVNQEELVKHLTSGIKVKAEVVEADERETGLRKHLNLGHTLAHALEAEFGYGEITHGEAVAIGILFAMKISEQTIGADLPFQSYTRWLRHNNYPLHLVSQIDPERTVERMKWDKKTVGNAIHFVLLTQIGAPTVTALTDKKLIQIMTDFVKDEGGTFD</sequence>
<dbReference type="Proteomes" id="UP001221597">
    <property type="component" value="Chromosome"/>
</dbReference>
<keyword evidence="14 17" id="KW-0057">Aromatic amino acid biosynthesis</keyword>
<protein>
    <recommendedName>
        <fullName evidence="7 17">3-dehydroquinate synthase</fullName>
        <shortName evidence="17">DHQS</shortName>
        <ecNumber evidence="6 17">4.2.3.4</ecNumber>
    </recommendedName>
</protein>
<comment type="catalytic activity">
    <reaction evidence="1 17">
        <text>7-phospho-2-dehydro-3-deoxy-D-arabino-heptonate = 3-dehydroquinate + phosphate</text>
        <dbReference type="Rhea" id="RHEA:21968"/>
        <dbReference type="ChEBI" id="CHEBI:32364"/>
        <dbReference type="ChEBI" id="CHEBI:43474"/>
        <dbReference type="ChEBI" id="CHEBI:58394"/>
        <dbReference type="EC" id="4.2.3.4"/>
    </reaction>
</comment>
<dbReference type="Pfam" id="PF01761">
    <property type="entry name" value="DHQ_synthase"/>
    <property type="match status" value="1"/>
</dbReference>
<keyword evidence="8 17" id="KW-0963">Cytoplasm</keyword>
<comment type="similarity">
    <text evidence="5 17">Belongs to the sugar phosphate cyclases superfamily. Dehydroquinate synthase family.</text>
</comment>
<dbReference type="RefSeq" id="WP_283075127.1">
    <property type="nucleotide sequence ID" value="NZ_CP121671.1"/>
</dbReference>
<keyword evidence="9 17" id="KW-0028">Amino-acid biosynthesis</keyword>